<keyword evidence="1" id="KW-0560">Oxidoreductase</keyword>
<dbReference type="PANTHER" id="PTHR43333:SF1">
    <property type="entry name" value="D-ISOMER SPECIFIC 2-HYDROXYACID DEHYDROGENASE NAD-BINDING DOMAIN-CONTAINING PROTEIN"/>
    <property type="match status" value="1"/>
</dbReference>
<dbReference type="PROSITE" id="PS00671">
    <property type="entry name" value="D_2_HYDROXYACID_DH_3"/>
    <property type="match status" value="1"/>
</dbReference>
<proteinExistence type="predicted"/>
<name>A0A2T0X9V4_9RHOB</name>
<dbReference type="EMBL" id="PVTT01000001">
    <property type="protein sequence ID" value="PRY95705.1"/>
    <property type="molecule type" value="Genomic_DNA"/>
</dbReference>
<dbReference type="PANTHER" id="PTHR43333">
    <property type="entry name" value="2-HACID_DH_C DOMAIN-CONTAINING PROTEIN"/>
    <property type="match status" value="1"/>
</dbReference>
<feature type="domain" description="D-isomer specific 2-hydroxyacid dehydrogenase NAD-binding" evidence="3">
    <location>
        <begin position="104"/>
        <end position="273"/>
    </location>
</feature>
<dbReference type="Pfam" id="PF02826">
    <property type="entry name" value="2-Hacid_dh_C"/>
    <property type="match status" value="1"/>
</dbReference>
<keyword evidence="5" id="KW-1185">Reference proteome</keyword>
<evidence type="ECO:0000259" key="3">
    <source>
        <dbReference type="Pfam" id="PF02826"/>
    </source>
</evidence>
<organism evidence="4 5">
    <name type="scientific">Hasllibacter halocynthiae</name>
    <dbReference type="NCBI Taxonomy" id="595589"/>
    <lineage>
        <taxon>Bacteria</taxon>
        <taxon>Pseudomonadati</taxon>
        <taxon>Pseudomonadota</taxon>
        <taxon>Alphaproteobacteria</taxon>
        <taxon>Rhodobacterales</taxon>
        <taxon>Roseobacteraceae</taxon>
        <taxon>Hasllibacter</taxon>
    </lineage>
</organism>
<keyword evidence="2" id="KW-0520">NAD</keyword>
<dbReference type="SUPFAM" id="SSF51735">
    <property type="entry name" value="NAD(P)-binding Rossmann-fold domains"/>
    <property type="match status" value="1"/>
</dbReference>
<dbReference type="RefSeq" id="WP_342747428.1">
    <property type="nucleotide sequence ID" value="NZ_PVTT01000001.1"/>
</dbReference>
<dbReference type="AlphaFoldDB" id="A0A2T0X9V4"/>
<evidence type="ECO:0000256" key="1">
    <source>
        <dbReference type="ARBA" id="ARBA00023002"/>
    </source>
</evidence>
<dbReference type="Gene3D" id="3.40.50.720">
    <property type="entry name" value="NAD(P)-binding Rossmann-like Domain"/>
    <property type="match status" value="2"/>
</dbReference>
<gene>
    <name evidence="4" type="ORF">BCF33_1329</name>
</gene>
<evidence type="ECO:0000313" key="5">
    <source>
        <dbReference type="Proteomes" id="UP000238801"/>
    </source>
</evidence>
<comment type="caution">
    <text evidence="4">The sequence shown here is derived from an EMBL/GenBank/DDBJ whole genome shotgun (WGS) entry which is preliminary data.</text>
</comment>
<dbReference type="GO" id="GO:0016616">
    <property type="term" value="F:oxidoreductase activity, acting on the CH-OH group of donors, NAD or NADP as acceptor"/>
    <property type="evidence" value="ECO:0007669"/>
    <property type="project" value="UniProtKB-ARBA"/>
</dbReference>
<reference evidence="4 5" key="1">
    <citation type="submission" date="2018-03" db="EMBL/GenBank/DDBJ databases">
        <title>Genomic Encyclopedia of Archaeal and Bacterial Type Strains, Phase II (KMG-II): from individual species to whole genera.</title>
        <authorList>
            <person name="Goeker M."/>
        </authorList>
    </citation>
    <scope>NUCLEOTIDE SEQUENCE [LARGE SCALE GENOMIC DNA]</scope>
    <source>
        <strain evidence="4 5">DSM 29318</strain>
    </source>
</reference>
<sequence>MTTVLLHGPPKVWETFGRPIEEAIARAVPDATVSRDAPPEAADWVVLGDVSEVTDFAVFRSARAILCLWAGVEEVLAQDPPQPVARMVDPGLTQGMVEWVVGHVMRHHLDLDRWIGADRPGWNHPPPPLAFRRRVGVLGLGALGGAAATALAGLGFDVAGWARGAKSIPGVRALTGEAGLRAVLGRSEILVLLVPHTSETEGLMGAANLARMPEGSVLLNPGRGALVDEDALLQALARGRPGHATLDTFRTEPLPEGHPFWSHPKVTVTPHIASATRPDTAAEVIAENVRRGEAGEPLLHLVDRARGY</sequence>
<evidence type="ECO:0000256" key="2">
    <source>
        <dbReference type="ARBA" id="ARBA00023027"/>
    </source>
</evidence>
<dbReference type="InterPro" id="IPR029753">
    <property type="entry name" value="D-isomer_DH_CS"/>
</dbReference>
<accession>A0A2T0X9V4</accession>
<dbReference type="InterPro" id="IPR036291">
    <property type="entry name" value="NAD(P)-bd_dom_sf"/>
</dbReference>
<dbReference type="GO" id="GO:0051287">
    <property type="term" value="F:NAD binding"/>
    <property type="evidence" value="ECO:0007669"/>
    <property type="project" value="InterPro"/>
</dbReference>
<keyword evidence="4" id="KW-0670">Pyruvate</keyword>
<evidence type="ECO:0000313" key="4">
    <source>
        <dbReference type="EMBL" id="PRY95705.1"/>
    </source>
</evidence>
<dbReference type="Proteomes" id="UP000238801">
    <property type="component" value="Unassembled WGS sequence"/>
</dbReference>
<protein>
    <submittedName>
        <fullName evidence="4">Glyoxylate/hydroxypyruvate reductase A</fullName>
    </submittedName>
</protein>
<dbReference type="InterPro" id="IPR006140">
    <property type="entry name" value="D-isomer_DH_NAD-bd"/>
</dbReference>